<dbReference type="AlphaFoldDB" id="A0A4Y2CQ46"/>
<reference evidence="1 2" key="1">
    <citation type="journal article" date="2019" name="Sci. Rep.">
        <title>Orb-weaving spider Araneus ventricosus genome elucidates the spidroin gene catalogue.</title>
        <authorList>
            <person name="Kono N."/>
            <person name="Nakamura H."/>
            <person name="Ohtoshi R."/>
            <person name="Moran D.A.P."/>
            <person name="Shinohara A."/>
            <person name="Yoshida Y."/>
            <person name="Fujiwara M."/>
            <person name="Mori M."/>
            <person name="Tomita M."/>
            <person name="Arakawa K."/>
        </authorList>
    </citation>
    <scope>NUCLEOTIDE SEQUENCE [LARGE SCALE GENOMIC DNA]</scope>
</reference>
<comment type="caution">
    <text evidence="1">The sequence shown here is derived from an EMBL/GenBank/DDBJ whole genome shotgun (WGS) entry which is preliminary data.</text>
</comment>
<name>A0A4Y2CQ46_ARAVE</name>
<sequence>MATHQLKLKKQLEEDMKEASIDGYSPGKGRVRLDTDSCSGPDSTIDPLCKWAWCILTVGVEASPNGVVWKFEEGGGSYGGSLGI</sequence>
<proteinExistence type="predicted"/>
<protein>
    <submittedName>
        <fullName evidence="1">Uncharacterized protein</fullName>
    </submittedName>
</protein>
<dbReference type="Proteomes" id="UP000499080">
    <property type="component" value="Unassembled WGS sequence"/>
</dbReference>
<evidence type="ECO:0000313" key="2">
    <source>
        <dbReference type="Proteomes" id="UP000499080"/>
    </source>
</evidence>
<gene>
    <name evidence="1" type="ORF">AVEN_58324_1</name>
</gene>
<accession>A0A4Y2CQ46</accession>
<keyword evidence="2" id="KW-1185">Reference proteome</keyword>
<dbReference type="EMBL" id="BGPR01000229">
    <property type="protein sequence ID" value="GBM06483.1"/>
    <property type="molecule type" value="Genomic_DNA"/>
</dbReference>
<organism evidence="1 2">
    <name type="scientific">Araneus ventricosus</name>
    <name type="common">Orbweaver spider</name>
    <name type="synonym">Epeira ventricosa</name>
    <dbReference type="NCBI Taxonomy" id="182803"/>
    <lineage>
        <taxon>Eukaryota</taxon>
        <taxon>Metazoa</taxon>
        <taxon>Ecdysozoa</taxon>
        <taxon>Arthropoda</taxon>
        <taxon>Chelicerata</taxon>
        <taxon>Arachnida</taxon>
        <taxon>Araneae</taxon>
        <taxon>Araneomorphae</taxon>
        <taxon>Entelegynae</taxon>
        <taxon>Araneoidea</taxon>
        <taxon>Araneidae</taxon>
        <taxon>Araneus</taxon>
    </lineage>
</organism>
<evidence type="ECO:0000313" key="1">
    <source>
        <dbReference type="EMBL" id="GBM06483.1"/>
    </source>
</evidence>